<dbReference type="AlphaFoldDB" id="A0A2M8LBY8"/>
<sequence>MVRRSLIFMKKARNQRLIYNLNNQNILNKLLRIIYEKNNPVEKAAAEFVKMASMGKDAPRLFMFSGGSALEIARCLPKNFFTASDTVTVLDERYTLEEKDSNFAGLIKFFDNKISTIDTRPKKGESLEEVADRFEQKLKLWKENNPDGKIIITQGVGEDGHTAGILPFPEDKEKFSELFRNSDKLVAGYRVPVEKNKHAERITVTINFLLNQVAVSLLYVCGENKKEILAKVLSGKADLTETPAAAVLGMKEVLLVTDIN</sequence>
<evidence type="ECO:0000259" key="1">
    <source>
        <dbReference type="Pfam" id="PF01182"/>
    </source>
</evidence>
<dbReference type="GO" id="GO:0005975">
    <property type="term" value="P:carbohydrate metabolic process"/>
    <property type="evidence" value="ECO:0007669"/>
    <property type="project" value="InterPro"/>
</dbReference>
<dbReference type="Pfam" id="PF01182">
    <property type="entry name" value="Glucosamine_iso"/>
    <property type="match status" value="1"/>
</dbReference>
<dbReference type="Gene3D" id="3.40.50.1360">
    <property type="match status" value="1"/>
</dbReference>
<reference evidence="3" key="1">
    <citation type="submission" date="2017-09" db="EMBL/GenBank/DDBJ databases">
        <title>Depth-based differentiation of microbial function through sediment-hosted aquifers and enrichment of novel symbionts in the deep terrestrial subsurface.</title>
        <authorList>
            <person name="Probst A.J."/>
            <person name="Ladd B."/>
            <person name="Jarett J.K."/>
            <person name="Geller-Mcgrath D.E."/>
            <person name="Sieber C.M.K."/>
            <person name="Emerson J.B."/>
            <person name="Anantharaman K."/>
            <person name="Thomas B.C."/>
            <person name="Malmstrom R."/>
            <person name="Stieglmeier M."/>
            <person name="Klingl A."/>
            <person name="Woyke T."/>
            <person name="Ryan C.M."/>
            <person name="Banfield J.F."/>
        </authorList>
    </citation>
    <scope>NUCLEOTIDE SEQUENCE [LARGE SCALE GENOMIC DNA]</scope>
</reference>
<evidence type="ECO:0000313" key="3">
    <source>
        <dbReference type="Proteomes" id="UP000230959"/>
    </source>
</evidence>
<proteinExistence type="predicted"/>
<dbReference type="Proteomes" id="UP000230959">
    <property type="component" value="Unassembled WGS sequence"/>
</dbReference>
<accession>A0A2M8LBY8</accession>
<comment type="caution">
    <text evidence="2">The sequence shown here is derived from an EMBL/GenBank/DDBJ whole genome shotgun (WGS) entry which is preliminary data.</text>
</comment>
<dbReference type="SUPFAM" id="SSF100950">
    <property type="entry name" value="NagB/RpiA/CoA transferase-like"/>
    <property type="match status" value="1"/>
</dbReference>
<organism evidence="2 3">
    <name type="scientific">Candidatus Terrybacteria bacterium CG10_big_fil_rev_8_21_14_0_10_41_10</name>
    <dbReference type="NCBI Taxonomy" id="1975026"/>
    <lineage>
        <taxon>Bacteria</taxon>
        <taxon>Candidatus Terryibacteriota</taxon>
    </lineage>
</organism>
<dbReference type="EMBL" id="PFER01000002">
    <property type="protein sequence ID" value="PJE74142.1"/>
    <property type="molecule type" value="Genomic_DNA"/>
</dbReference>
<name>A0A2M8LBY8_9BACT</name>
<feature type="domain" description="Glucosamine/galactosamine-6-phosphate isomerase" evidence="1">
    <location>
        <begin position="63"/>
        <end position="249"/>
    </location>
</feature>
<protein>
    <recommendedName>
        <fullName evidence="1">Glucosamine/galactosamine-6-phosphate isomerase domain-containing protein</fullName>
    </recommendedName>
</protein>
<dbReference type="InterPro" id="IPR037171">
    <property type="entry name" value="NagB/RpiA_transferase-like"/>
</dbReference>
<gene>
    <name evidence="2" type="ORF">COV02_00140</name>
</gene>
<evidence type="ECO:0000313" key="2">
    <source>
        <dbReference type="EMBL" id="PJE74142.1"/>
    </source>
</evidence>
<dbReference type="InterPro" id="IPR006148">
    <property type="entry name" value="Glc/Gal-6P_isomerase"/>
</dbReference>